<gene>
    <name evidence="4" type="ORF">GCM10009118_20470</name>
</gene>
<dbReference type="PANTHER" id="PTHR10625:SF19">
    <property type="entry name" value="HISTONE DEACETYLASE 12"/>
    <property type="match status" value="1"/>
</dbReference>
<dbReference type="InterPro" id="IPR000286">
    <property type="entry name" value="HDACs"/>
</dbReference>
<dbReference type="Gene3D" id="3.40.800.20">
    <property type="entry name" value="Histone deacetylase domain"/>
    <property type="match status" value="1"/>
</dbReference>
<evidence type="ECO:0000256" key="1">
    <source>
        <dbReference type="ARBA" id="ARBA00005947"/>
    </source>
</evidence>
<keyword evidence="2" id="KW-0378">Hydrolase</keyword>
<dbReference type="InterPro" id="IPR023801">
    <property type="entry name" value="His_deacetylse_dom"/>
</dbReference>
<feature type="domain" description="Histone deacetylase" evidence="3">
    <location>
        <begin position="18"/>
        <end position="288"/>
    </location>
</feature>
<reference evidence="4 5" key="1">
    <citation type="journal article" date="2019" name="Int. J. Syst. Evol. Microbiol.">
        <title>The Global Catalogue of Microorganisms (GCM) 10K type strain sequencing project: providing services to taxonomists for standard genome sequencing and annotation.</title>
        <authorList>
            <consortium name="The Broad Institute Genomics Platform"/>
            <consortium name="The Broad Institute Genome Sequencing Center for Infectious Disease"/>
            <person name="Wu L."/>
            <person name="Ma J."/>
        </authorList>
    </citation>
    <scope>NUCLEOTIDE SEQUENCE [LARGE SCALE GENOMIC DNA]</scope>
    <source>
        <strain evidence="4 5">JCM 16083</strain>
    </source>
</reference>
<evidence type="ECO:0000313" key="5">
    <source>
        <dbReference type="Proteomes" id="UP001501126"/>
    </source>
</evidence>
<dbReference type="PRINTS" id="PR01270">
    <property type="entry name" value="HDASUPER"/>
</dbReference>
<accession>A0ABN1MQN4</accession>
<dbReference type="Pfam" id="PF00850">
    <property type="entry name" value="Hist_deacetyl"/>
    <property type="match status" value="1"/>
</dbReference>
<proteinExistence type="inferred from homology"/>
<dbReference type="InterPro" id="IPR044150">
    <property type="entry name" value="HDAC_classIV"/>
</dbReference>
<dbReference type="RefSeq" id="WP_343787333.1">
    <property type="nucleotide sequence ID" value="NZ_BAAAFH010000011.1"/>
</dbReference>
<comment type="similarity">
    <text evidence="1">Belongs to the histone deacetylase family.</text>
</comment>
<dbReference type="Proteomes" id="UP001501126">
    <property type="component" value="Unassembled WGS sequence"/>
</dbReference>
<dbReference type="CDD" id="cd09993">
    <property type="entry name" value="HDAC_classIV"/>
    <property type="match status" value="1"/>
</dbReference>
<sequence>MFKIAFHPIYVHPLPEGHRFPMEKYDLLPRQLQHEGTADPDDFFAPNLIDLKWLEGIHSDEYVKKLQQLKLSRSEERQTGFPVTKELVEREFRIVEGTRLCTEYALRDGVAFNSAGGTHHAFRDRGEGFCLLNDQAVAANYLLRTGKANSILIVDLDVHQGNGTAAIFEQEANVFTFSVHGEHNYPLRKEKSSRDVGLPDGISTADYLETVEFHLNDILNDFHPDFVFYQCGVDIIETDKLGRLNVSISGCRRRDELVLSRFKDLSIPVVCTMGGGYSKEIRHIVEAHANTYRVAKSLYF</sequence>
<dbReference type="InterPro" id="IPR023696">
    <property type="entry name" value="Ureohydrolase_dom_sf"/>
</dbReference>
<comment type="caution">
    <text evidence="4">The sequence shown here is derived from an EMBL/GenBank/DDBJ whole genome shotgun (WGS) entry which is preliminary data.</text>
</comment>
<evidence type="ECO:0000313" key="4">
    <source>
        <dbReference type="EMBL" id="GAA0875638.1"/>
    </source>
</evidence>
<evidence type="ECO:0000256" key="2">
    <source>
        <dbReference type="ARBA" id="ARBA00022801"/>
    </source>
</evidence>
<keyword evidence="5" id="KW-1185">Reference proteome</keyword>
<dbReference type="InterPro" id="IPR037138">
    <property type="entry name" value="His_deacetylse_dom_sf"/>
</dbReference>
<dbReference type="SUPFAM" id="SSF52768">
    <property type="entry name" value="Arginase/deacetylase"/>
    <property type="match status" value="1"/>
</dbReference>
<dbReference type="EMBL" id="BAAAFH010000011">
    <property type="protein sequence ID" value="GAA0875638.1"/>
    <property type="molecule type" value="Genomic_DNA"/>
</dbReference>
<dbReference type="PANTHER" id="PTHR10625">
    <property type="entry name" value="HISTONE DEACETYLASE HDAC1-RELATED"/>
    <property type="match status" value="1"/>
</dbReference>
<name>A0ABN1MQN4_9FLAO</name>
<evidence type="ECO:0000259" key="3">
    <source>
        <dbReference type="Pfam" id="PF00850"/>
    </source>
</evidence>
<protein>
    <submittedName>
        <fullName evidence="4">Histone deacetylase</fullName>
    </submittedName>
</protein>
<organism evidence="4 5">
    <name type="scientific">Wandonia haliotis</name>
    <dbReference type="NCBI Taxonomy" id="574963"/>
    <lineage>
        <taxon>Bacteria</taxon>
        <taxon>Pseudomonadati</taxon>
        <taxon>Bacteroidota</taxon>
        <taxon>Flavobacteriia</taxon>
        <taxon>Flavobacteriales</taxon>
        <taxon>Crocinitomicaceae</taxon>
        <taxon>Wandonia</taxon>
    </lineage>
</organism>